<evidence type="ECO:0000259" key="7">
    <source>
        <dbReference type="PROSITE" id="PS50059"/>
    </source>
</evidence>
<dbReference type="InterPro" id="IPR001179">
    <property type="entry name" value="PPIase_FKBP_dom"/>
</dbReference>
<evidence type="ECO:0000313" key="9">
    <source>
        <dbReference type="Proteomes" id="UP000034293"/>
    </source>
</evidence>
<dbReference type="PATRIC" id="fig|1618553.3.peg.66"/>
<comment type="catalytic activity">
    <reaction evidence="1 5 6">
        <text>[protein]-peptidylproline (omega=180) = [protein]-peptidylproline (omega=0)</text>
        <dbReference type="Rhea" id="RHEA:16237"/>
        <dbReference type="Rhea" id="RHEA-COMP:10747"/>
        <dbReference type="Rhea" id="RHEA-COMP:10748"/>
        <dbReference type="ChEBI" id="CHEBI:83833"/>
        <dbReference type="ChEBI" id="CHEBI:83834"/>
        <dbReference type="EC" id="5.2.1.8"/>
    </reaction>
</comment>
<evidence type="ECO:0000256" key="6">
    <source>
        <dbReference type="RuleBase" id="RU003915"/>
    </source>
</evidence>
<sequence length="164" mass="16962">MTIFLVLLIVAGGIFAFFGKKNQNTVLQTSSPSATITTVASPTATLGSDSAKPIMNVTELKIEDEKIGTGDTAIAGKKVTVNYVGTLTDGSKFDSSYDRNEPFIFTLGAGEVIPGWDQGVAGMKVGGKRMLTIPSSLAYGDSGIPGAIPGGATLIFEVELLGVE</sequence>
<protein>
    <recommendedName>
        <fullName evidence="6">Peptidyl-prolyl cis-trans isomerase</fullName>
        <ecNumber evidence="6">5.2.1.8</ecNumber>
    </recommendedName>
</protein>
<dbReference type="Proteomes" id="UP000034293">
    <property type="component" value="Unassembled WGS sequence"/>
</dbReference>
<evidence type="ECO:0000313" key="8">
    <source>
        <dbReference type="EMBL" id="KKR64652.1"/>
    </source>
</evidence>
<feature type="domain" description="PPIase FKBP-type" evidence="7">
    <location>
        <begin position="76"/>
        <end position="164"/>
    </location>
</feature>
<comment type="caution">
    <text evidence="8">The sequence shown here is derived from an EMBL/GenBank/DDBJ whole genome shotgun (WGS) entry which is preliminary data.</text>
</comment>
<comment type="similarity">
    <text evidence="2 6">Belongs to the FKBP-type PPIase family.</text>
</comment>
<evidence type="ECO:0000256" key="1">
    <source>
        <dbReference type="ARBA" id="ARBA00000971"/>
    </source>
</evidence>
<dbReference type="AlphaFoldDB" id="A0A0G0VPH9"/>
<dbReference type="FunFam" id="3.10.50.40:FF:000006">
    <property type="entry name" value="Peptidyl-prolyl cis-trans isomerase"/>
    <property type="match status" value="1"/>
</dbReference>
<dbReference type="PANTHER" id="PTHR43811:SF19">
    <property type="entry name" value="39 KDA FK506-BINDING NUCLEAR PROTEIN"/>
    <property type="match status" value="1"/>
</dbReference>
<dbReference type="Pfam" id="PF00254">
    <property type="entry name" value="FKBP_C"/>
    <property type="match status" value="1"/>
</dbReference>
<name>A0A0G0VPH9_9BACT</name>
<organism evidence="8 9">
    <name type="scientific">Candidatus Woesebacteria bacterium GW2011_GWA1_40_43</name>
    <dbReference type="NCBI Taxonomy" id="1618553"/>
    <lineage>
        <taxon>Bacteria</taxon>
        <taxon>Candidatus Woeseibacteriota</taxon>
    </lineage>
</organism>
<dbReference type="InterPro" id="IPR046357">
    <property type="entry name" value="PPIase_dom_sf"/>
</dbReference>
<dbReference type="EC" id="5.2.1.8" evidence="6"/>
<dbReference type="GO" id="GO:0003755">
    <property type="term" value="F:peptidyl-prolyl cis-trans isomerase activity"/>
    <property type="evidence" value="ECO:0007669"/>
    <property type="project" value="UniProtKB-UniRule"/>
</dbReference>
<evidence type="ECO:0000256" key="2">
    <source>
        <dbReference type="ARBA" id="ARBA00006577"/>
    </source>
</evidence>
<evidence type="ECO:0000256" key="3">
    <source>
        <dbReference type="ARBA" id="ARBA00023110"/>
    </source>
</evidence>
<evidence type="ECO:0000256" key="5">
    <source>
        <dbReference type="PROSITE-ProRule" id="PRU00277"/>
    </source>
</evidence>
<dbReference type="SUPFAM" id="SSF54534">
    <property type="entry name" value="FKBP-like"/>
    <property type="match status" value="1"/>
</dbReference>
<keyword evidence="3 5" id="KW-0697">Rotamase</keyword>
<accession>A0A0G0VPH9</accession>
<dbReference type="EMBL" id="LBZA01000004">
    <property type="protein sequence ID" value="KKR64652.1"/>
    <property type="molecule type" value="Genomic_DNA"/>
</dbReference>
<dbReference type="PANTHER" id="PTHR43811">
    <property type="entry name" value="FKBP-TYPE PEPTIDYL-PROLYL CIS-TRANS ISOMERASE FKPA"/>
    <property type="match status" value="1"/>
</dbReference>
<reference evidence="8 9" key="1">
    <citation type="journal article" date="2015" name="Nature">
        <title>rRNA introns, odd ribosomes, and small enigmatic genomes across a large radiation of phyla.</title>
        <authorList>
            <person name="Brown C.T."/>
            <person name="Hug L.A."/>
            <person name="Thomas B.C."/>
            <person name="Sharon I."/>
            <person name="Castelle C.J."/>
            <person name="Singh A."/>
            <person name="Wilkins M.J."/>
            <person name="Williams K.H."/>
            <person name="Banfield J.F."/>
        </authorList>
    </citation>
    <scope>NUCLEOTIDE SEQUENCE [LARGE SCALE GENOMIC DNA]</scope>
</reference>
<dbReference type="PROSITE" id="PS50059">
    <property type="entry name" value="FKBP_PPIASE"/>
    <property type="match status" value="1"/>
</dbReference>
<evidence type="ECO:0000256" key="4">
    <source>
        <dbReference type="ARBA" id="ARBA00023235"/>
    </source>
</evidence>
<proteinExistence type="inferred from homology"/>
<dbReference type="Gene3D" id="3.10.50.40">
    <property type="match status" value="1"/>
</dbReference>
<gene>
    <name evidence="8" type="ORF">UU02_C0004G0014</name>
</gene>
<keyword evidence="4 5" id="KW-0413">Isomerase</keyword>